<dbReference type="EMBL" id="JBBNAG010000006">
    <property type="protein sequence ID" value="KAK9125894.1"/>
    <property type="molecule type" value="Genomic_DNA"/>
</dbReference>
<organism evidence="1 2">
    <name type="scientific">Stephania cephalantha</name>
    <dbReference type="NCBI Taxonomy" id="152367"/>
    <lineage>
        <taxon>Eukaryota</taxon>
        <taxon>Viridiplantae</taxon>
        <taxon>Streptophyta</taxon>
        <taxon>Embryophyta</taxon>
        <taxon>Tracheophyta</taxon>
        <taxon>Spermatophyta</taxon>
        <taxon>Magnoliopsida</taxon>
        <taxon>Ranunculales</taxon>
        <taxon>Menispermaceae</taxon>
        <taxon>Menispermoideae</taxon>
        <taxon>Cissampelideae</taxon>
        <taxon>Stephania</taxon>
    </lineage>
</organism>
<comment type="caution">
    <text evidence="1">The sequence shown here is derived from an EMBL/GenBank/DDBJ whole genome shotgun (WGS) entry which is preliminary data.</text>
</comment>
<gene>
    <name evidence="1" type="ORF">Scep_014740</name>
</gene>
<name>A0AAP0J1U1_9MAGN</name>
<dbReference type="AlphaFoldDB" id="A0AAP0J1U1"/>
<keyword evidence="2" id="KW-1185">Reference proteome</keyword>
<evidence type="ECO:0000313" key="1">
    <source>
        <dbReference type="EMBL" id="KAK9125894.1"/>
    </source>
</evidence>
<sequence>MLSQCRQNCPEMFIVILTSPAVDEDVINEHYDESVQIWSQDPVHQIRENRWGVSQPKRHDCELK</sequence>
<proteinExistence type="predicted"/>
<reference evidence="1 2" key="1">
    <citation type="submission" date="2024-01" db="EMBL/GenBank/DDBJ databases">
        <title>Genome assemblies of Stephania.</title>
        <authorList>
            <person name="Yang L."/>
        </authorList>
    </citation>
    <scope>NUCLEOTIDE SEQUENCE [LARGE SCALE GENOMIC DNA]</scope>
    <source>
        <strain evidence="1">JXDWG</strain>
        <tissue evidence="1">Leaf</tissue>
    </source>
</reference>
<protein>
    <submittedName>
        <fullName evidence="1">Uncharacterized protein</fullName>
    </submittedName>
</protein>
<dbReference type="Proteomes" id="UP001419268">
    <property type="component" value="Unassembled WGS sequence"/>
</dbReference>
<evidence type="ECO:0000313" key="2">
    <source>
        <dbReference type="Proteomes" id="UP001419268"/>
    </source>
</evidence>
<accession>A0AAP0J1U1</accession>